<proteinExistence type="inferred from homology"/>
<evidence type="ECO:0000256" key="4">
    <source>
        <dbReference type="ARBA" id="ARBA00022679"/>
    </source>
</evidence>
<keyword evidence="6 9" id="KW-0133">Cell shape</keyword>
<protein>
    <submittedName>
        <fullName evidence="11">L,D-transpeptidase catalytic domain</fullName>
    </submittedName>
</protein>
<dbReference type="InterPro" id="IPR050979">
    <property type="entry name" value="LD-transpeptidase"/>
</dbReference>
<evidence type="ECO:0000256" key="7">
    <source>
        <dbReference type="ARBA" id="ARBA00022984"/>
    </source>
</evidence>
<dbReference type="OrthoDB" id="9787225at2"/>
<keyword evidence="7 9" id="KW-0573">Peptidoglycan synthesis</keyword>
<dbReference type="EMBL" id="FWXD01000008">
    <property type="protein sequence ID" value="SMC23389.1"/>
    <property type="molecule type" value="Genomic_DNA"/>
</dbReference>
<dbReference type="RefSeq" id="WP_084090257.1">
    <property type="nucleotide sequence ID" value="NZ_FWXD01000008.1"/>
</dbReference>
<feature type="active site" description="Proton donor/acceptor" evidence="9">
    <location>
        <position position="120"/>
    </location>
</feature>
<evidence type="ECO:0000313" key="11">
    <source>
        <dbReference type="EMBL" id="SMC23389.1"/>
    </source>
</evidence>
<dbReference type="CDD" id="cd16913">
    <property type="entry name" value="YkuD_like"/>
    <property type="match status" value="1"/>
</dbReference>
<gene>
    <name evidence="11" type="ORF">SAMN02745857_01587</name>
</gene>
<dbReference type="GO" id="GO:0005576">
    <property type="term" value="C:extracellular region"/>
    <property type="evidence" value="ECO:0007669"/>
    <property type="project" value="TreeGrafter"/>
</dbReference>
<dbReference type="InterPro" id="IPR038063">
    <property type="entry name" value="Transpep_catalytic_dom"/>
</dbReference>
<dbReference type="PANTHER" id="PTHR30582">
    <property type="entry name" value="L,D-TRANSPEPTIDASE"/>
    <property type="match status" value="1"/>
</dbReference>
<dbReference type="InterPro" id="IPR005490">
    <property type="entry name" value="LD_TPept_cat_dom"/>
</dbReference>
<accession>A0A1W1XHF2</accession>
<keyword evidence="5" id="KW-0378">Hydrolase</keyword>
<dbReference type="GO" id="GO:0018104">
    <property type="term" value="P:peptidoglycan-protein cross-linking"/>
    <property type="evidence" value="ECO:0007669"/>
    <property type="project" value="TreeGrafter"/>
</dbReference>
<dbReference type="Gene3D" id="2.40.440.10">
    <property type="entry name" value="L,D-transpeptidase catalytic domain-like"/>
    <property type="match status" value="1"/>
</dbReference>
<keyword evidence="3" id="KW-0328">Glycosyltransferase</keyword>
<dbReference type="Proteomes" id="UP000192761">
    <property type="component" value="Unassembled WGS sequence"/>
</dbReference>
<feature type="domain" description="L,D-TPase catalytic" evidence="10">
    <location>
        <begin position="3"/>
        <end position="160"/>
    </location>
</feature>
<dbReference type="GO" id="GO:0071972">
    <property type="term" value="F:peptidoglycan L,D-transpeptidase activity"/>
    <property type="evidence" value="ECO:0007669"/>
    <property type="project" value="TreeGrafter"/>
</dbReference>
<dbReference type="UniPathway" id="UPA00219"/>
<evidence type="ECO:0000256" key="8">
    <source>
        <dbReference type="ARBA" id="ARBA00023316"/>
    </source>
</evidence>
<dbReference type="PROSITE" id="PS52029">
    <property type="entry name" value="LD_TPASE"/>
    <property type="match status" value="1"/>
</dbReference>
<comment type="pathway">
    <text evidence="1 9">Cell wall biogenesis; peptidoglycan biosynthesis.</text>
</comment>
<evidence type="ECO:0000256" key="3">
    <source>
        <dbReference type="ARBA" id="ARBA00022676"/>
    </source>
</evidence>
<dbReference type="GO" id="GO:0016757">
    <property type="term" value="F:glycosyltransferase activity"/>
    <property type="evidence" value="ECO:0007669"/>
    <property type="project" value="UniProtKB-KW"/>
</dbReference>
<dbReference type="SUPFAM" id="SSF141523">
    <property type="entry name" value="L,D-transpeptidase catalytic domain-like"/>
    <property type="match status" value="1"/>
</dbReference>
<evidence type="ECO:0000313" key="12">
    <source>
        <dbReference type="Proteomes" id="UP000192761"/>
    </source>
</evidence>
<dbReference type="PANTHER" id="PTHR30582:SF24">
    <property type="entry name" value="L,D-TRANSPEPTIDASE ERFK_SRFK-RELATED"/>
    <property type="match status" value="1"/>
</dbReference>
<dbReference type="Pfam" id="PF03734">
    <property type="entry name" value="YkuD"/>
    <property type="match status" value="1"/>
</dbReference>
<keyword evidence="12" id="KW-1185">Reference proteome</keyword>
<sequence>MARKIDIDLAAQILTLLADDGGVLRSYPVSTAHNGAGELSGSYRTPRGAHVIRAKIGAGLPLGSALRARRPSGEICTADAHAAAPARDWILTRILWLSGSQPGFNRGGNVDSMRRYIYIHGTPDAEPMGVPASHGCVRMRNADVAELFDLVEVGTSVFIRDEGAANIVYPLAERVLLATALPARCAAAPFSPVPAAPSGWLGEWRPDGMLQAAGRLLPGGNVELRSQIQAGLPLALLASLQQRAAEAGWLSLRLLAPAADVAGWLALGATAVSDPFSQDGADFQAISWRLIAAPGRA</sequence>
<dbReference type="GO" id="GO:0071555">
    <property type="term" value="P:cell wall organization"/>
    <property type="evidence" value="ECO:0007669"/>
    <property type="project" value="UniProtKB-UniRule"/>
</dbReference>
<keyword evidence="4" id="KW-0808">Transferase</keyword>
<evidence type="ECO:0000256" key="9">
    <source>
        <dbReference type="PROSITE-ProRule" id="PRU01373"/>
    </source>
</evidence>
<organism evidence="11 12">
    <name type="scientific">Andreprevotia lacus DSM 23236</name>
    <dbReference type="NCBI Taxonomy" id="1121001"/>
    <lineage>
        <taxon>Bacteria</taxon>
        <taxon>Pseudomonadati</taxon>
        <taxon>Pseudomonadota</taxon>
        <taxon>Betaproteobacteria</taxon>
        <taxon>Neisseriales</taxon>
        <taxon>Chitinibacteraceae</taxon>
        <taxon>Andreprevotia</taxon>
    </lineage>
</organism>
<evidence type="ECO:0000256" key="1">
    <source>
        <dbReference type="ARBA" id="ARBA00004752"/>
    </source>
</evidence>
<dbReference type="STRING" id="1121001.SAMN02745857_01587"/>
<keyword evidence="8 9" id="KW-0961">Cell wall biogenesis/degradation</keyword>
<feature type="active site" description="Nucleophile" evidence="9">
    <location>
        <position position="136"/>
    </location>
</feature>
<evidence type="ECO:0000256" key="6">
    <source>
        <dbReference type="ARBA" id="ARBA00022960"/>
    </source>
</evidence>
<dbReference type="GO" id="GO:0008360">
    <property type="term" value="P:regulation of cell shape"/>
    <property type="evidence" value="ECO:0007669"/>
    <property type="project" value="UniProtKB-UniRule"/>
</dbReference>
<evidence type="ECO:0000256" key="2">
    <source>
        <dbReference type="ARBA" id="ARBA00005992"/>
    </source>
</evidence>
<reference evidence="11 12" key="1">
    <citation type="submission" date="2017-04" db="EMBL/GenBank/DDBJ databases">
        <authorList>
            <person name="Afonso C.L."/>
            <person name="Miller P.J."/>
            <person name="Scott M.A."/>
            <person name="Spackman E."/>
            <person name="Goraichik I."/>
            <person name="Dimitrov K.M."/>
            <person name="Suarez D.L."/>
            <person name="Swayne D.E."/>
        </authorList>
    </citation>
    <scope>NUCLEOTIDE SEQUENCE [LARGE SCALE GENOMIC DNA]</scope>
    <source>
        <strain evidence="11 12">DSM 23236</strain>
    </source>
</reference>
<evidence type="ECO:0000259" key="10">
    <source>
        <dbReference type="PROSITE" id="PS52029"/>
    </source>
</evidence>
<name>A0A1W1XHF2_9NEIS</name>
<dbReference type="AlphaFoldDB" id="A0A1W1XHF2"/>
<evidence type="ECO:0000256" key="5">
    <source>
        <dbReference type="ARBA" id="ARBA00022801"/>
    </source>
</evidence>
<comment type="similarity">
    <text evidence="2">Belongs to the YkuD family.</text>
</comment>